<dbReference type="RefSeq" id="YP_010670423.1">
    <property type="nucleotide sequence ID" value="NC_070964.1"/>
</dbReference>
<keyword evidence="2" id="KW-1185">Reference proteome</keyword>
<dbReference type="KEGG" id="vg:77946628"/>
<proteinExistence type="predicted"/>
<evidence type="ECO:0000313" key="1">
    <source>
        <dbReference type="EMBL" id="QPB07932.1"/>
    </source>
</evidence>
<reference evidence="1" key="1">
    <citation type="submission" date="2020-10" db="EMBL/GenBank/DDBJ databases">
        <title>The Isolation and Genome Sequence of a Novel Cyanophage S-H38 from the Yellow Sea, China.</title>
        <authorList>
            <person name="Jiang T."/>
        </authorList>
    </citation>
    <scope>NUCLEOTIDE SEQUENCE</scope>
</reference>
<dbReference type="EMBL" id="MW117965">
    <property type="protein sequence ID" value="QPB07932.1"/>
    <property type="molecule type" value="Genomic_DNA"/>
</dbReference>
<protein>
    <submittedName>
        <fullName evidence="1">Uncharacterized protein</fullName>
    </submittedName>
</protein>
<dbReference type="GeneID" id="77946628"/>
<sequence length="50" mass="5936">MTLPNRSNDELTEDELKGMRNYKENLTSLTPDRLERLADYLIRHNAKETE</sequence>
<organism evidence="1 2">
    <name type="scientific">Synechococcus phage S-H38</name>
    <dbReference type="NCBI Taxonomy" id="2783673"/>
    <lineage>
        <taxon>Viruses</taxon>
        <taxon>Duplodnaviria</taxon>
        <taxon>Heunggongvirae</taxon>
        <taxon>Uroviricota</taxon>
        <taxon>Caudoviricetes</taxon>
        <taxon>Pantevenvirales</taxon>
        <taxon>Kyanoviridae</taxon>
        <taxon>Yellowseavirus</taxon>
        <taxon>Yellowseavirus thirtyeight</taxon>
    </lineage>
</organism>
<accession>A0A873WG83</accession>
<name>A0A873WG83_9CAUD</name>
<dbReference type="Proteomes" id="UP000663144">
    <property type="component" value="Segment"/>
</dbReference>
<evidence type="ECO:0000313" key="2">
    <source>
        <dbReference type="Proteomes" id="UP000663144"/>
    </source>
</evidence>